<feature type="compositionally biased region" description="Low complexity" evidence="1">
    <location>
        <begin position="420"/>
        <end position="433"/>
    </location>
</feature>
<gene>
    <name evidence="3" type="ORF">CYFA0S_07e01310g</name>
</gene>
<dbReference type="OrthoDB" id="2333384at2759"/>
<feature type="compositionally biased region" description="Polar residues" evidence="1">
    <location>
        <begin position="121"/>
        <end position="138"/>
    </location>
</feature>
<dbReference type="Gene3D" id="2.60.40.640">
    <property type="match status" value="2"/>
</dbReference>
<dbReference type="InterPro" id="IPR011022">
    <property type="entry name" value="Arrestin_C-like"/>
</dbReference>
<feature type="compositionally biased region" description="Low complexity" evidence="1">
    <location>
        <begin position="143"/>
        <end position="164"/>
    </location>
</feature>
<dbReference type="VEuPathDB" id="FungiDB:BON22_3651"/>
<dbReference type="GO" id="GO:0005886">
    <property type="term" value="C:plasma membrane"/>
    <property type="evidence" value="ECO:0007669"/>
    <property type="project" value="TreeGrafter"/>
</dbReference>
<dbReference type="InterPro" id="IPR014752">
    <property type="entry name" value="Arrestin-like_C"/>
</dbReference>
<dbReference type="PANTHER" id="PTHR11188:SF62">
    <property type="entry name" value="ARRESTIN-RELATED TRAFFICKING ADAPTER 5"/>
    <property type="match status" value="1"/>
</dbReference>
<evidence type="ECO:0000259" key="2">
    <source>
        <dbReference type="SMART" id="SM01017"/>
    </source>
</evidence>
<feature type="region of interest" description="Disordered" evidence="1">
    <location>
        <begin position="112"/>
        <end position="166"/>
    </location>
</feature>
<protein>
    <submittedName>
        <fullName evidence="3">CYFA0S07e01310g1_1</fullName>
    </submittedName>
</protein>
<dbReference type="GO" id="GO:0005829">
    <property type="term" value="C:cytosol"/>
    <property type="evidence" value="ECO:0007669"/>
    <property type="project" value="TreeGrafter"/>
</dbReference>
<dbReference type="InterPro" id="IPR050357">
    <property type="entry name" value="Arrestin_domain-protein"/>
</dbReference>
<dbReference type="GO" id="GO:0031625">
    <property type="term" value="F:ubiquitin protein ligase binding"/>
    <property type="evidence" value="ECO:0007669"/>
    <property type="project" value="TreeGrafter"/>
</dbReference>
<feature type="region of interest" description="Disordered" evidence="1">
    <location>
        <begin position="561"/>
        <end position="595"/>
    </location>
</feature>
<dbReference type="GO" id="GO:0030674">
    <property type="term" value="F:protein-macromolecule adaptor activity"/>
    <property type="evidence" value="ECO:0007669"/>
    <property type="project" value="TreeGrafter"/>
</dbReference>
<dbReference type="SMART" id="SM01017">
    <property type="entry name" value="Arrestin_C"/>
    <property type="match status" value="1"/>
</dbReference>
<sequence>MVSLRHSPQLDIQLDSPYKDLVLIRGSSYESPSLELKGSVQIKVPDAFNAKRLTLKLIGTHKLDFHHMHSTQDGPVMHAVREETKVLECVWDNLLVTPEGCITKQYHGQDAPFDFEDHPHSGSNTPSVNPSPSASYTNLFHLGSSSSSQSSTSGSGTPHSNTHHIPAGTHHQLFQIVLPGDIPETIDGLGSGSVVYRLQATLEKASSSFKSCITKHKYIKIIRTMSHDALSMSETMFIGSTWPGKVQYEFSIPSKALAIGSTTPVHILLVPLMKGITLGPIKAQLIQSYLLTSPKDKTQTFQESHVVVESRMDQHQGTELMDTTRIDSELKIPDYLKLCLPNCDLPGEIVKVRHKIKLSIALKNPDGHTSELRSNLPVNMFISPHHPVKARKTELDKNGKVYFLRDSDLLFAETGSGNVSGSSSAPTNSNASPYGEQDEPLPSYEHHFYDQRFTPIGTPMASSPMASNPGSGLATPIPRPQLLTPADDYFSISESHSPTRVASPMHIPHDHTLHLREQLQKLSVERISQVPTYDEAIHSDTPNSPDLEFAPDYNTVDNYYLGEPQGLSISPARRRYTDSNSSPTQPPAAHPHDTLQHHDYTHYPLQSSPLRSASTTNLVHAHNQAVGNQVHAHSPLAGSKNGSMSMSNLSKMVGIKLLSKDRGG</sequence>
<dbReference type="Pfam" id="PF02752">
    <property type="entry name" value="Arrestin_C"/>
    <property type="match status" value="1"/>
</dbReference>
<feature type="domain" description="Arrestin C-terminal-like" evidence="2">
    <location>
        <begin position="242"/>
        <end position="385"/>
    </location>
</feature>
<reference evidence="3" key="1">
    <citation type="journal article" date="2014" name="Genome Announc.">
        <title>Genome sequence of the yeast Cyberlindnera fabianii (Hansenula fabianii).</title>
        <authorList>
            <person name="Freel K.C."/>
            <person name="Sarilar V."/>
            <person name="Neuveglise C."/>
            <person name="Devillers H."/>
            <person name="Friedrich A."/>
            <person name="Schacherer J."/>
        </authorList>
    </citation>
    <scope>NUCLEOTIDE SEQUENCE</scope>
    <source>
        <strain evidence="3">YJS4271</strain>
    </source>
</reference>
<accession>A0A061B2Y5</accession>
<organism evidence="3">
    <name type="scientific">Cyberlindnera fabianii</name>
    <name type="common">Yeast</name>
    <name type="synonym">Hansenula fabianii</name>
    <dbReference type="NCBI Taxonomy" id="36022"/>
    <lineage>
        <taxon>Eukaryota</taxon>
        <taxon>Fungi</taxon>
        <taxon>Dikarya</taxon>
        <taxon>Ascomycota</taxon>
        <taxon>Saccharomycotina</taxon>
        <taxon>Saccharomycetes</taxon>
        <taxon>Phaffomycetales</taxon>
        <taxon>Phaffomycetaceae</taxon>
        <taxon>Cyberlindnera</taxon>
    </lineage>
</organism>
<proteinExistence type="predicted"/>
<feature type="region of interest" description="Disordered" evidence="1">
    <location>
        <begin position="416"/>
        <end position="439"/>
    </location>
</feature>
<evidence type="ECO:0000256" key="1">
    <source>
        <dbReference type="SAM" id="MobiDB-lite"/>
    </source>
</evidence>
<dbReference type="AlphaFoldDB" id="A0A061B2Y5"/>
<dbReference type="PANTHER" id="PTHR11188">
    <property type="entry name" value="ARRESTIN DOMAIN CONTAINING PROTEIN"/>
    <property type="match status" value="1"/>
</dbReference>
<evidence type="ECO:0000313" key="3">
    <source>
        <dbReference type="EMBL" id="CDR41374.1"/>
    </source>
</evidence>
<dbReference type="EMBL" id="LK052892">
    <property type="protein sequence ID" value="CDR41374.1"/>
    <property type="molecule type" value="Genomic_DNA"/>
</dbReference>
<name>A0A061B2Y5_CYBFA</name>
<dbReference type="PhylomeDB" id="A0A061B2Y5"/>
<dbReference type="GO" id="GO:0070086">
    <property type="term" value="P:ubiquitin-dependent endocytosis"/>
    <property type="evidence" value="ECO:0007669"/>
    <property type="project" value="TreeGrafter"/>
</dbReference>